<keyword evidence="1" id="KW-1133">Transmembrane helix</keyword>
<keyword evidence="1" id="KW-0472">Membrane</keyword>
<organism evidence="2 3">
    <name type="scientific">Cyanobium usitatum str. Tous</name>
    <dbReference type="NCBI Taxonomy" id="2116684"/>
    <lineage>
        <taxon>Bacteria</taxon>
        <taxon>Bacillati</taxon>
        <taxon>Cyanobacteriota</taxon>
        <taxon>Cyanophyceae</taxon>
        <taxon>Synechococcales</taxon>
        <taxon>Prochlorococcaceae</taxon>
        <taxon>Cyanobium</taxon>
    </lineage>
</organism>
<evidence type="ECO:0008006" key="4">
    <source>
        <dbReference type="Google" id="ProtNLM"/>
    </source>
</evidence>
<protein>
    <recommendedName>
        <fullName evidence="4">PH domain-containing protein</fullName>
    </recommendedName>
</protein>
<comment type="caution">
    <text evidence="2">The sequence shown here is derived from an EMBL/GenBank/DDBJ whole genome shotgun (WGS) entry which is preliminary data.</text>
</comment>
<feature type="transmembrane region" description="Helical" evidence="1">
    <location>
        <begin position="43"/>
        <end position="61"/>
    </location>
</feature>
<reference evidence="2 3" key="1">
    <citation type="journal article" date="2018" name="Environ. Microbiol.">
        <title>Ecological and genomic features of two widespread freshwater picocyanobacteria.</title>
        <authorList>
            <person name="Cabello-Yeves P.J."/>
            <person name="Picazo A."/>
            <person name="Camacho A."/>
            <person name="Callieri C."/>
            <person name="Rosselli R."/>
            <person name="Roda-Garcia J.J."/>
            <person name="Coutinho F.H."/>
            <person name="Rodriguez-Valera F."/>
        </authorList>
    </citation>
    <scope>NUCLEOTIDE SEQUENCE [LARGE SCALE GENOMIC DNA]</scope>
    <source>
        <strain evidence="2 3">Tous</strain>
    </source>
</reference>
<feature type="transmembrane region" description="Helical" evidence="1">
    <location>
        <begin position="153"/>
        <end position="174"/>
    </location>
</feature>
<accession>A0A2P7MSZ7</accession>
<dbReference type="OrthoDB" id="511176at2"/>
<evidence type="ECO:0000313" key="2">
    <source>
        <dbReference type="EMBL" id="PSJ04341.1"/>
    </source>
</evidence>
<feature type="transmembrane region" description="Helical" evidence="1">
    <location>
        <begin position="12"/>
        <end position="36"/>
    </location>
</feature>
<sequence length="178" mass="19240">MSGTLAISSDRYPMAALIRFTLIALYLAMVAPLPLLAPAELKLLLWLALPLGLGLVVAATSEAVELNADGIRVGHPSWCAWLLRRGWSLPWKSISGLTPVDTSQGGRVFYVRGEDGSAYLLPQRVAAFEQFLGRFSQETGINTSSIGRISPPWTYQLLAGLSAAMLLGELVWALKPMS</sequence>
<evidence type="ECO:0000256" key="1">
    <source>
        <dbReference type="SAM" id="Phobius"/>
    </source>
</evidence>
<dbReference type="RefSeq" id="WP_106632781.1">
    <property type="nucleotide sequence ID" value="NZ_PXXO01000013.1"/>
</dbReference>
<dbReference type="Proteomes" id="UP000243002">
    <property type="component" value="Unassembled WGS sequence"/>
</dbReference>
<keyword evidence="1" id="KW-0812">Transmembrane</keyword>
<gene>
    <name evidence="2" type="ORF">C7K55_11040</name>
</gene>
<evidence type="ECO:0000313" key="3">
    <source>
        <dbReference type="Proteomes" id="UP000243002"/>
    </source>
</evidence>
<dbReference type="EMBL" id="PXXO01000013">
    <property type="protein sequence ID" value="PSJ04341.1"/>
    <property type="molecule type" value="Genomic_DNA"/>
</dbReference>
<proteinExistence type="predicted"/>
<dbReference type="AlphaFoldDB" id="A0A2P7MSZ7"/>
<name>A0A2P7MSZ7_9CYAN</name>
<keyword evidence="3" id="KW-1185">Reference proteome</keyword>